<reference evidence="2 3" key="1">
    <citation type="submission" date="2019-10" db="EMBL/GenBank/DDBJ databases">
        <title>Alkaliphilus serpentinus sp. nov. and Alkaliphilus pronyensis sp. nov., two novel anaerobic alkaliphilic species isolated from the serpentinized-hosted hydrothermal field of the Prony Bay (New Caledonia).</title>
        <authorList>
            <person name="Postec A."/>
        </authorList>
    </citation>
    <scope>NUCLEOTIDE SEQUENCE [LARGE SCALE GENOMIC DNA]</scope>
    <source>
        <strain evidence="2 3">LacT</strain>
    </source>
</reference>
<sequence>MRKNKFLLVIGMAVALILIYFWNPIHSPWESVTYPLTEKAEEYVIFQDSLKRGTEITCRLDLKSGAEDKGKLTLVLPNGEEIQWTEGYQQTGRQLKMKASQSGEYLLILSTSPIDNTQGISPPEVEVDWFF</sequence>
<evidence type="ECO:0000313" key="2">
    <source>
        <dbReference type="EMBL" id="KAB3529417.1"/>
    </source>
</evidence>
<evidence type="ECO:0000256" key="1">
    <source>
        <dbReference type="SAM" id="Phobius"/>
    </source>
</evidence>
<gene>
    <name evidence="2" type="ORF">F8153_09295</name>
</gene>
<accession>A0A833M7W8</accession>
<keyword evidence="1" id="KW-0812">Transmembrane</keyword>
<dbReference type="RefSeq" id="WP_151866080.1">
    <property type="nucleotide sequence ID" value="NZ_WBZB01000032.1"/>
</dbReference>
<dbReference type="EMBL" id="WBZB01000032">
    <property type="protein sequence ID" value="KAB3529417.1"/>
    <property type="molecule type" value="Genomic_DNA"/>
</dbReference>
<dbReference type="Proteomes" id="UP000465601">
    <property type="component" value="Unassembled WGS sequence"/>
</dbReference>
<proteinExistence type="predicted"/>
<keyword evidence="1" id="KW-1133">Transmembrane helix</keyword>
<keyword evidence="3" id="KW-1185">Reference proteome</keyword>
<dbReference type="AlphaFoldDB" id="A0A833M7W8"/>
<keyword evidence="1" id="KW-0472">Membrane</keyword>
<protein>
    <submittedName>
        <fullName evidence="2">Uncharacterized protein</fullName>
    </submittedName>
</protein>
<comment type="caution">
    <text evidence="2">The sequence shown here is derived from an EMBL/GenBank/DDBJ whole genome shotgun (WGS) entry which is preliminary data.</text>
</comment>
<feature type="transmembrane region" description="Helical" evidence="1">
    <location>
        <begin position="7"/>
        <end position="25"/>
    </location>
</feature>
<evidence type="ECO:0000313" key="3">
    <source>
        <dbReference type="Proteomes" id="UP000465601"/>
    </source>
</evidence>
<name>A0A833M7W8_9FIRM</name>
<organism evidence="2 3">
    <name type="scientific">Alkaliphilus serpentinus</name>
    <dbReference type="NCBI Taxonomy" id="1482731"/>
    <lineage>
        <taxon>Bacteria</taxon>
        <taxon>Bacillati</taxon>
        <taxon>Bacillota</taxon>
        <taxon>Clostridia</taxon>
        <taxon>Peptostreptococcales</taxon>
        <taxon>Natronincolaceae</taxon>
        <taxon>Alkaliphilus</taxon>
    </lineage>
</organism>